<evidence type="ECO:0000256" key="12">
    <source>
        <dbReference type="ARBA" id="ARBA00031828"/>
    </source>
</evidence>
<evidence type="ECO:0000256" key="7">
    <source>
        <dbReference type="ARBA" id="ARBA00022723"/>
    </source>
</evidence>
<dbReference type="InterPro" id="IPR006549">
    <property type="entry name" value="HAD-SF_hydro_IIIA"/>
</dbReference>
<evidence type="ECO:0000256" key="6">
    <source>
        <dbReference type="ARBA" id="ARBA00022490"/>
    </source>
</evidence>
<dbReference type="Gene3D" id="3.40.50.1000">
    <property type="entry name" value="HAD superfamily/HAD-like"/>
    <property type="match status" value="1"/>
</dbReference>
<dbReference type="CDD" id="cd07503">
    <property type="entry name" value="HAD_HisB-N"/>
    <property type="match status" value="1"/>
</dbReference>
<sequence length="180" mass="19632">MKKLLILDRDGVINEDSPHYIRSVEEWIPIPGSLEAIAMASQKGFIIGIATNQSGIGRGYFSRETLNAIHNKMIAAVRAKGGQIAAIKYCPHHPDDHCLCRKPLPTLLSILCKEKGIKPEHSWMVGDSLKDLQAGLAAGCKVALVKTGNGKKTQQQLSQNPELSCIPVFNSLSEFCSQLL</sequence>
<evidence type="ECO:0000256" key="8">
    <source>
        <dbReference type="ARBA" id="ARBA00022801"/>
    </source>
</evidence>
<reference evidence="13" key="1">
    <citation type="journal article" date="2017" name="Appl. Environ. Microbiol.">
        <title>Molecular characterization of an Endozoicomonas-like organism causing infection in king scallop Pecten maximus L.</title>
        <authorList>
            <person name="Cano I."/>
            <person name="van Aerle R."/>
            <person name="Ross S."/>
            <person name="Verner-Jeffreys D.W."/>
            <person name="Paley R.K."/>
            <person name="Rimmer G."/>
            <person name="Ryder D."/>
            <person name="Hooper P."/>
            <person name="Stone D."/>
            <person name="Feist S.W."/>
        </authorList>
    </citation>
    <scope>NUCLEOTIDE SEQUENCE</scope>
</reference>
<evidence type="ECO:0000313" key="13">
    <source>
        <dbReference type="EMBL" id="PJE79695.1"/>
    </source>
</evidence>
<evidence type="ECO:0000256" key="10">
    <source>
        <dbReference type="ARBA" id="ARBA00022842"/>
    </source>
</evidence>
<dbReference type="NCBIfam" id="NF006506">
    <property type="entry name" value="PRK08942.1"/>
    <property type="match status" value="1"/>
</dbReference>
<protein>
    <recommendedName>
        <fullName evidence="12">D,D-heptose 1,7-bisphosphate phosphatase</fullName>
    </recommendedName>
</protein>
<dbReference type="GO" id="GO:0005975">
    <property type="term" value="P:carbohydrate metabolic process"/>
    <property type="evidence" value="ECO:0007669"/>
    <property type="project" value="InterPro"/>
</dbReference>
<dbReference type="Pfam" id="PF13242">
    <property type="entry name" value="Hydrolase_like"/>
    <property type="match status" value="1"/>
</dbReference>
<comment type="caution">
    <text evidence="13">The sequence shown here is derived from an EMBL/GenBank/DDBJ whole genome shotgun (WGS) entry which is preliminary data.</text>
</comment>
<dbReference type="GO" id="GO:0046872">
    <property type="term" value="F:metal ion binding"/>
    <property type="evidence" value="ECO:0007669"/>
    <property type="project" value="UniProtKB-KW"/>
</dbReference>
<dbReference type="SUPFAM" id="SSF56784">
    <property type="entry name" value="HAD-like"/>
    <property type="match status" value="1"/>
</dbReference>
<evidence type="ECO:0000256" key="2">
    <source>
        <dbReference type="ARBA" id="ARBA00001947"/>
    </source>
</evidence>
<organism evidence="13">
    <name type="scientific">invertebrate metagenome</name>
    <dbReference type="NCBI Taxonomy" id="1711999"/>
    <lineage>
        <taxon>unclassified sequences</taxon>
        <taxon>metagenomes</taxon>
        <taxon>organismal metagenomes</taxon>
    </lineage>
</organism>
<keyword evidence="10" id="KW-0460">Magnesium</keyword>
<dbReference type="PANTHER" id="PTHR42891:SF1">
    <property type="entry name" value="D-GLYCERO-BETA-D-MANNO-HEPTOSE-1,7-BISPHOSPHATE 7-PHOSPHATASE"/>
    <property type="match status" value="1"/>
</dbReference>
<evidence type="ECO:0000256" key="11">
    <source>
        <dbReference type="ARBA" id="ARBA00023277"/>
    </source>
</evidence>
<dbReference type="FunFam" id="3.40.50.1000:FF:000168">
    <property type="entry name" value="D,D-heptose 1,7-bisphosphate phosphatase"/>
    <property type="match status" value="1"/>
</dbReference>
<dbReference type="InterPro" id="IPR004446">
    <property type="entry name" value="Heptose_bisP_phosphatase"/>
</dbReference>
<comment type="similarity">
    <text evidence="4">Belongs to the GmhB family.</text>
</comment>
<dbReference type="GO" id="GO:0016791">
    <property type="term" value="F:phosphatase activity"/>
    <property type="evidence" value="ECO:0007669"/>
    <property type="project" value="InterPro"/>
</dbReference>
<evidence type="ECO:0000256" key="4">
    <source>
        <dbReference type="ARBA" id="ARBA00005628"/>
    </source>
</evidence>
<gene>
    <name evidence="13" type="primary">gmhB</name>
    <name evidence="13" type="ORF">CI610_01340</name>
</gene>
<name>A0A2H9T8W6_9ZZZZ</name>
<comment type="subunit">
    <text evidence="5">Monomer.</text>
</comment>
<evidence type="ECO:0000256" key="9">
    <source>
        <dbReference type="ARBA" id="ARBA00022833"/>
    </source>
</evidence>
<dbReference type="NCBIfam" id="TIGR01656">
    <property type="entry name" value="Histidinol-ppas"/>
    <property type="match status" value="1"/>
</dbReference>
<dbReference type="InterPro" id="IPR023214">
    <property type="entry name" value="HAD_sf"/>
</dbReference>
<dbReference type="PIRSF" id="PIRSF004682">
    <property type="entry name" value="GmhB"/>
    <property type="match status" value="1"/>
</dbReference>
<keyword evidence="9" id="KW-0862">Zinc</keyword>
<evidence type="ECO:0000256" key="3">
    <source>
        <dbReference type="ARBA" id="ARBA00004496"/>
    </source>
</evidence>
<evidence type="ECO:0000256" key="1">
    <source>
        <dbReference type="ARBA" id="ARBA00001946"/>
    </source>
</evidence>
<dbReference type="EMBL" id="NSIT01000053">
    <property type="protein sequence ID" value="PJE79695.1"/>
    <property type="molecule type" value="Genomic_DNA"/>
</dbReference>
<proteinExistence type="inferred from homology"/>
<keyword evidence="8 13" id="KW-0378">Hydrolase</keyword>
<dbReference type="InterPro" id="IPR036412">
    <property type="entry name" value="HAD-like_sf"/>
</dbReference>
<dbReference type="InterPro" id="IPR006543">
    <property type="entry name" value="Histidinol-phos"/>
</dbReference>
<keyword evidence="6" id="KW-0963">Cytoplasm</keyword>
<dbReference type="GO" id="GO:0005737">
    <property type="term" value="C:cytoplasm"/>
    <property type="evidence" value="ECO:0007669"/>
    <property type="project" value="UniProtKB-SubCell"/>
</dbReference>
<keyword evidence="11" id="KW-0119">Carbohydrate metabolism</keyword>
<accession>A0A2H9T8W6</accession>
<comment type="cofactor">
    <cofactor evidence="1">
        <name>Mg(2+)</name>
        <dbReference type="ChEBI" id="CHEBI:18420"/>
    </cofactor>
</comment>
<keyword evidence="7" id="KW-0479">Metal-binding</keyword>
<evidence type="ECO:0000256" key="5">
    <source>
        <dbReference type="ARBA" id="ARBA00011245"/>
    </source>
</evidence>
<dbReference type="AlphaFoldDB" id="A0A2H9T8W6"/>
<comment type="subcellular location">
    <subcellularLocation>
        <location evidence="3">Cytoplasm</location>
    </subcellularLocation>
</comment>
<dbReference type="NCBIfam" id="TIGR01662">
    <property type="entry name" value="HAD-SF-IIIA"/>
    <property type="match status" value="1"/>
</dbReference>
<dbReference type="PANTHER" id="PTHR42891">
    <property type="entry name" value="D-GLYCERO-BETA-D-MANNO-HEPTOSE-1,7-BISPHOSPHATE 7-PHOSPHATASE"/>
    <property type="match status" value="1"/>
</dbReference>
<comment type="cofactor">
    <cofactor evidence="2">
        <name>Zn(2+)</name>
        <dbReference type="ChEBI" id="CHEBI:29105"/>
    </cofactor>
</comment>